<dbReference type="Gene3D" id="1.10.530.10">
    <property type="match status" value="1"/>
</dbReference>
<reference evidence="6 7" key="1">
    <citation type="submission" date="2019-06" db="EMBL/GenBank/DDBJ databases">
        <title>Whole genome shotgun sequence of Gluconobacter roseus NBRC 3990.</title>
        <authorList>
            <person name="Hosoyama A."/>
            <person name="Uohara A."/>
            <person name="Ohji S."/>
            <person name="Ichikawa N."/>
        </authorList>
    </citation>
    <scope>NUCLEOTIDE SEQUENCE [LARGE SCALE GENOMIC DNA]</scope>
    <source>
        <strain evidence="6 7">NBRC 3990</strain>
    </source>
</reference>
<dbReference type="PROSITE" id="PS00922">
    <property type="entry name" value="TRANSGLYCOSYLASE"/>
    <property type="match status" value="1"/>
</dbReference>
<name>A0A4Y3M2T3_9PROT</name>
<comment type="similarity">
    <text evidence="2">Belongs to the virb1 family.</text>
</comment>
<accession>A0A4Y3M2T3</accession>
<dbReference type="PANTHER" id="PTHR37423:SF2">
    <property type="entry name" value="MEMBRANE-BOUND LYTIC MUREIN TRANSGLYCOSYLASE C"/>
    <property type="match status" value="1"/>
</dbReference>
<dbReference type="SUPFAM" id="SSF53955">
    <property type="entry name" value="Lysozyme-like"/>
    <property type="match status" value="1"/>
</dbReference>
<dbReference type="Gene3D" id="1.25.20.10">
    <property type="entry name" value="Bacterial muramidases"/>
    <property type="match status" value="1"/>
</dbReference>
<feature type="chain" id="PRO_5021363158" evidence="4">
    <location>
        <begin position="25"/>
        <end position="629"/>
    </location>
</feature>
<evidence type="ECO:0000256" key="4">
    <source>
        <dbReference type="SAM" id="SignalP"/>
    </source>
</evidence>
<dbReference type="RefSeq" id="WP_083541398.1">
    <property type="nucleotide sequence ID" value="NZ_BAQZ01000002.1"/>
</dbReference>
<evidence type="ECO:0000256" key="2">
    <source>
        <dbReference type="ARBA" id="ARBA00009387"/>
    </source>
</evidence>
<dbReference type="PANTHER" id="PTHR37423">
    <property type="entry name" value="SOLUBLE LYTIC MUREIN TRANSGLYCOSYLASE-RELATED"/>
    <property type="match status" value="1"/>
</dbReference>
<dbReference type="GO" id="GO:0004553">
    <property type="term" value="F:hydrolase activity, hydrolyzing O-glycosyl compounds"/>
    <property type="evidence" value="ECO:0007669"/>
    <property type="project" value="InterPro"/>
</dbReference>
<sequence>MFFRHKKALLTGLTALLAASSGLAATPSAPPAPPVRDRLAEWLVLVGPGGTGLTAQRYADFLRQTPQWPQRARMLWRYQNVLSRTSDPQILNTLCPLYPLTLPAAFSTCMDHLPDAASIARRLWLSGNALTAAEEQVLLQRFGQVFTDADQWTRYEALELRGQFSAASRQIERLPADQLPLAQARLAERLASPDADSRFASLPANLQSDPTLIRYRLRALRRGDRLDEAFALWSAQGASLQQANPSHDWSSERISLARALLLAGRPKEAAELADDTTLAPDTTDRQEAALLSGIIALRELQAPARAQKFFEPLQNATSLQMQARGYYWTGRALQAASQQQRAEASFRKAAAFPTTFPGQLALAAMTGDNGILTSGQSSPAFDNALLQALQSLPAPQAGTLNRPDLLEAATDLVQAGDPDHARDFLMMLEVVNPSPEGQKAVADAAASLGVAAPEVFASYALARKGIALYPQGFPDPYPSASTVPEGLLPAIIRQESGFDPDALSGAHAVGLLQLLPAAAKDVVRKAHMGPINVSAAALTDPQTNLKVGNAYVSQLLQRFGNVIPYALAAYNAGPHRVDLWLKADPPSDPLSEDGLLDWIERLPYRETRLYIENIEAGMMIYRVRNTRAG</sequence>
<dbReference type="STRING" id="586239.AD943_10365"/>
<dbReference type="GO" id="GO:0000270">
    <property type="term" value="P:peptidoglycan metabolic process"/>
    <property type="evidence" value="ECO:0007669"/>
    <property type="project" value="InterPro"/>
</dbReference>
<comment type="similarity">
    <text evidence="1">Belongs to the transglycosylase Slt family.</text>
</comment>
<evidence type="ECO:0000256" key="1">
    <source>
        <dbReference type="ARBA" id="ARBA00007734"/>
    </source>
</evidence>
<organism evidence="6 7">
    <name type="scientific">Gluconobacter roseus NBRC 3990</name>
    <dbReference type="NCBI Taxonomy" id="1307950"/>
    <lineage>
        <taxon>Bacteria</taxon>
        <taxon>Pseudomonadati</taxon>
        <taxon>Pseudomonadota</taxon>
        <taxon>Alphaproteobacteria</taxon>
        <taxon>Acetobacterales</taxon>
        <taxon>Acetobacteraceae</taxon>
        <taxon>Gluconobacter</taxon>
    </lineage>
</organism>
<dbReference type="InterPro" id="IPR008939">
    <property type="entry name" value="Lytic_TGlycosylase_superhlx_U"/>
</dbReference>
<dbReference type="Pfam" id="PF01464">
    <property type="entry name" value="SLT"/>
    <property type="match status" value="1"/>
</dbReference>
<feature type="signal peptide" evidence="4">
    <location>
        <begin position="1"/>
        <end position="24"/>
    </location>
</feature>
<evidence type="ECO:0000313" key="6">
    <source>
        <dbReference type="EMBL" id="GEB03610.1"/>
    </source>
</evidence>
<comment type="caution">
    <text evidence="6">The sequence shown here is derived from an EMBL/GenBank/DDBJ whole genome shotgun (WGS) entry which is preliminary data.</text>
</comment>
<dbReference type="GO" id="GO:0008933">
    <property type="term" value="F:peptidoglycan lytic transglycosylase activity"/>
    <property type="evidence" value="ECO:0007669"/>
    <property type="project" value="InterPro"/>
</dbReference>
<keyword evidence="3 4" id="KW-0732">Signal</keyword>
<dbReference type="GO" id="GO:0042597">
    <property type="term" value="C:periplasmic space"/>
    <property type="evidence" value="ECO:0007669"/>
    <property type="project" value="InterPro"/>
</dbReference>
<dbReference type="GO" id="GO:0016020">
    <property type="term" value="C:membrane"/>
    <property type="evidence" value="ECO:0007669"/>
    <property type="project" value="InterPro"/>
</dbReference>
<dbReference type="EMBL" id="BJLY01000002">
    <property type="protein sequence ID" value="GEB03610.1"/>
    <property type="molecule type" value="Genomic_DNA"/>
</dbReference>
<dbReference type="SUPFAM" id="SSF48435">
    <property type="entry name" value="Bacterial muramidases"/>
    <property type="match status" value="1"/>
</dbReference>
<evidence type="ECO:0000256" key="3">
    <source>
        <dbReference type="ARBA" id="ARBA00022729"/>
    </source>
</evidence>
<dbReference type="Proteomes" id="UP000320772">
    <property type="component" value="Unassembled WGS sequence"/>
</dbReference>
<dbReference type="AlphaFoldDB" id="A0A4Y3M2T3"/>
<protein>
    <submittedName>
        <fullName evidence="6">Lytic transglycosylase</fullName>
    </submittedName>
</protein>
<dbReference type="InterPro" id="IPR008258">
    <property type="entry name" value="Transglycosylase_SLT_dom_1"/>
</dbReference>
<dbReference type="InterPro" id="IPR000189">
    <property type="entry name" value="Transglyc_AS"/>
</dbReference>
<proteinExistence type="inferred from homology"/>
<dbReference type="InterPro" id="IPR023346">
    <property type="entry name" value="Lysozyme-like_dom_sf"/>
</dbReference>
<keyword evidence="7" id="KW-1185">Reference proteome</keyword>
<dbReference type="CDD" id="cd13401">
    <property type="entry name" value="Slt70-like"/>
    <property type="match status" value="1"/>
</dbReference>
<gene>
    <name evidence="6" type="ORF">GRO01_11860</name>
</gene>
<feature type="domain" description="Transglycosylase SLT" evidence="5">
    <location>
        <begin position="481"/>
        <end position="584"/>
    </location>
</feature>
<evidence type="ECO:0000259" key="5">
    <source>
        <dbReference type="Pfam" id="PF01464"/>
    </source>
</evidence>
<evidence type="ECO:0000313" key="7">
    <source>
        <dbReference type="Proteomes" id="UP000320772"/>
    </source>
</evidence>